<protein>
    <submittedName>
        <fullName evidence="1">Uncharacterized protein</fullName>
    </submittedName>
</protein>
<dbReference type="Proteomes" id="UP000296049">
    <property type="component" value="Unassembled WGS sequence"/>
</dbReference>
<proteinExistence type="predicted"/>
<dbReference type="EMBL" id="KB743463">
    <property type="protein sequence ID" value="EOA98565.1"/>
    <property type="molecule type" value="Genomic_DNA"/>
</dbReference>
<reference evidence="2" key="1">
    <citation type="journal article" date="2013" name="Nat. Genet.">
        <title>The duck genome and transcriptome provide insight into an avian influenza virus reservoir species.</title>
        <authorList>
            <person name="Huang Y."/>
            <person name="Li Y."/>
            <person name="Burt D.W."/>
            <person name="Chen H."/>
            <person name="Zhang Y."/>
            <person name="Qian W."/>
            <person name="Kim H."/>
            <person name="Gan S."/>
            <person name="Zhao Y."/>
            <person name="Li J."/>
            <person name="Yi K."/>
            <person name="Feng H."/>
            <person name="Zhu P."/>
            <person name="Li B."/>
            <person name="Liu Q."/>
            <person name="Fairley S."/>
            <person name="Magor K.E."/>
            <person name="Du Z."/>
            <person name="Hu X."/>
            <person name="Goodman L."/>
            <person name="Tafer H."/>
            <person name="Vignal A."/>
            <person name="Lee T."/>
            <person name="Kim K.W."/>
            <person name="Sheng Z."/>
            <person name="An Y."/>
            <person name="Searle S."/>
            <person name="Herrero J."/>
            <person name="Groenen M.A."/>
            <person name="Crooijmans R.P."/>
            <person name="Faraut T."/>
            <person name="Cai Q."/>
            <person name="Webster R.G."/>
            <person name="Aldridge J.R."/>
            <person name="Warren W.C."/>
            <person name="Bartschat S."/>
            <person name="Kehr S."/>
            <person name="Marz M."/>
            <person name="Stadler P.F."/>
            <person name="Smith J."/>
            <person name="Kraus R.H."/>
            <person name="Zhao Y."/>
            <person name="Ren L."/>
            <person name="Fei J."/>
            <person name="Morisson M."/>
            <person name="Kaiser P."/>
            <person name="Griffin D.K."/>
            <person name="Rao M."/>
            <person name="Pitel F."/>
            <person name="Wang J."/>
            <person name="Li N."/>
        </authorList>
    </citation>
    <scope>NUCLEOTIDE SEQUENCE [LARGE SCALE GENOMIC DNA]</scope>
</reference>
<gene>
    <name evidence="1" type="ORF">Anapl_12856</name>
</gene>
<keyword evidence="2" id="KW-1185">Reference proteome</keyword>
<evidence type="ECO:0000313" key="2">
    <source>
        <dbReference type="Proteomes" id="UP000296049"/>
    </source>
</evidence>
<sequence length="145" mass="16197">MVCTVQSKVLRGVSILSPYCCQKLCCETRAARFLLAGRLICVIVVTRSTRSFQWVITVKGDDEDVTTATKEELKYHMIDQFPAELGFVCAGGCGDTGASPLRRELSGEAGRKHNQHLDLASLLRVTYTALREIYYKPALEEHKRS</sequence>
<evidence type="ECO:0000313" key="1">
    <source>
        <dbReference type="EMBL" id="EOA98565.1"/>
    </source>
</evidence>
<organism evidence="1 2">
    <name type="scientific">Anas platyrhynchos</name>
    <name type="common">Mallard</name>
    <name type="synonym">Anas boschas</name>
    <dbReference type="NCBI Taxonomy" id="8839"/>
    <lineage>
        <taxon>Eukaryota</taxon>
        <taxon>Metazoa</taxon>
        <taxon>Chordata</taxon>
        <taxon>Craniata</taxon>
        <taxon>Vertebrata</taxon>
        <taxon>Euteleostomi</taxon>
        <taxon>Archelosauria</taxon>
        <taxon>Archosauria</taxon>
        <taxon>Dinosauria</taxon>
        <taxon>Saurischia</taxon>
        <taxon>Theropoda</taxon>
        <taxon>Coelurosauria</taxon>
        <taxon>Aves</taxon>
        <taxon>Neognathae</taxon>
        <taxon>Galloanserae</taxon>
        <taxon>Anseriformes</taxon>
        <taxon>Anatidae</taxon>
        <taxon>Anatinae</taxon>
        <taxon>Anas</taxon>
    </lineage>
</organism>
<name>R0JMK1_ANAPL</name>
<dbReference type="AlphaFoldDB" id="R0JMK1"/>
<accession>R0JMK1</accession>